<accession>A0A1I7VF83</accession>
<dbReference type="Pfam" id="PF02127">
    <property type="entry name" value="Peptidase_M18"/>
    <property type="match status" value="1"/>
</dbReference>
<protein>
    <recommendedName>
        <fullName evidence="2">aspartyl aminopeptidase</fullName>
        <ecNumber evidence="2">3.4.11.21</ecNumber>
    </recommendedName>
</protein>
<dbReference type="GO" id="GO:0008270">
    <property type="term" value="F:zinc ion binding"/>
    <property type="evidence" value="ECO:0007669"/>
    <property type="project" value="InterPro"/>
</dbReference>
<dbReference type="KEGG" id="loa:LOAG_13528"/>
<name>A0A1I7VF83_LOALO</name>
<sequence>MENGIGIWVVRRLTARDSQTALEEAMRMSFLISADAVHRNYKEKHEECHKPDLHEGVIVKINVNQRYATKATVANFEYREALNKIK</sequence>
<accession>A0A1S0TJC8</accession>
<dbReference type="OrthoDB" id="9880441at2759"/>
<dbReference type="PANTHER" id="PTHR28570">
    <property type="entry name" value="ASPARTYL AMINOPEPTIDASE"/>
    <property type="match status" value="1"/>
</dbReference>
<evidence type="ECO:0000313" key="5">
    <source>
        <dbReference type="WBParaSite" id="EN70_19"/>
    </source>
</evidence>
<dbReference type="EC" id="3.4.11.21" evidence="2"/>
<comment type="catalytic activity">
    <reaction evidence="1">
        <text>Release of an N-terminal aspartate or glutamate from a peptide, with a preference for aspartate.</text>
        <dbReference type="EC" id="3.4.11.21"/>
    </reaction>
</comment>
<reference evidence="5" key="2">
    <citation type="submission" date="2016-11" db="UniProtKB">
        <authorList>
            <consortium name="WormBaseParasite"/>
        </authorList>
    </citation>
    <scope>IDENTIFICATION</scope>
</reference>
<dbReference type="InterPro" id="IPR001948">
    <property type="entry name" value="Peptidase_M18"/>
</dbReference>
<gene>
    <name evidence="3 5" type="ORF">LOAG_13528</name>
</gene>
<dbReference type="GO" id="GO:0006508">
    <property type="term" value="P:proteolysis"/>
    <property type="evidence" value="ECO:0007669"/>
    <property type="project" value="InterPro"/>
</dbReference>
<dbReference type="EMBL" id="JH712184">
    <property type="protein sequence ID" value="EFO14988.2"/>
    <property type="molecule type" value="Genomic_DNA"/>
</dbReference>
<dbReference type="Gene3D" id="3.40.630.10">
    <property type="entry name" value="Zn peptidases"/>
    <property type="match status" value="1"/>
</dbReference>
<evidence type="ECO:0000256" key="2">
    <source>
        <dbReference type="ARBA" id="ARBA00011965"/>
    </source>
</evidence>
<dbReference type="CTD" id="9950998"/>
<dbReference type="PANTHER" id="PTHR28570:SF3">
    <property type="entry name" value="ASPARTYL AMINOPEPTIDASE"/>
    <property type="match status" value="1"/>
</dbReference>
<proteinExistence type="predicted"/>
<dbReference type="SUPFAM" id="SSF53187">
    <property type="entry name" value="Zn-dependent exopeptidases"/>
    <property type="match status" value="1"/>
</dbReference>
<dbReference type="eggNOG" id="KOG2596">
    <property type="taxonomic scope" value="Eukaryota"/>
</dbReference>
<dbReference type="AlphaFoldDB" id="A0A1I7VF83"/>
<dbReference type="Proteomes" id="UP000095285">
    <property type="component" value="Unassembled WGS sequence"/>
</dbReference>
<dbReference type="RefSeq" id="XP_003149082.2">
    <property type="nucleotide sequence ID" value="XM_003149034.2"/>
</dbReference>
<evidence type="ECO:0000313" key="3">
    <source>
        <dbReference type="EMBL" id="EFO14988.2"/>
    </source>
</evidence>
<reference evidence="3 4" key="1">
    <citation type="submission" date="2012-04" db="EMBL/GenBank/DDBJ databases">
        <title>The Genome Sequence of Loa loa.</title>
        <authorList>
            <consortium name="The Broad Institute Genome Sequencing Platform"/>
            <consortium name="Broad Institute Genome Sequencing Center for Infectious Disease"/>
            <person name="Nutman T.B."/>
            <person name="Fink D.L."/>
            <person name="Russ C."/>
            <person name="Young S."/>
            <person name="Zeng Q."/>
            <person name="Gargeya S."/>
            <person name="Alvarado L."/>
            <person name="Berlin A."/>
            <person name="Chapman S.B."/>
            <person name="Chen Z."/>
            <person name="Freedman E."/>
            <person name="Gellesch M."/>
            <person name="Goldberg J."/>
            <person name="Griggs A."/>
            <person name="Gujja S."/>
            <person name="Heilman E.R."/>
            <person name="Heiman D."/>
            <person name="Howarth C."/>
            <person name="Mehta T."/>
            <person name="Neiman D."/>
            <person name="Pearson M."/>
            <person name="Roberts A."/>
            <person name="Saif S."/>
            <person name="Shea T."/>
            <person name="Shenoy N."/>
            <person name="Sisk P."/>
            <person name="Stolte C."/>
            <person name="Sykes S."/>
            <person name="White J."/>
            <person name="Yandava C."/>
            <person name="Haas B."/>
            <person name="Henn M.R."/>
            <person name="Nusbaum C."/>
            <person name="Birren B."/>
        </authorList>
    </citation>
    <scope>NUCLEOTIDE SEQUENCE [LARGE SCALE GENOMIC DNA]</scope>
</reference>
<dbReference type="WBParaSite" id="EN70_19">
    <property type="protein sequence ID" value="EN70_19"/>
    <property type="gene ID" value="EN70_19"/>
</dbReference>
<organism evidence="4 5">
    <name type="scientific">Loa loa</name>
    <name type="common">Eye worm</name>
    <name type="synonym">Filaria loa</name>
    <dbReference type="NCBI Taxonomy" id="7209"/>
    <lineage>
        <taxon>Eukaryota</taxon>
        <taxon>Metazoa</taxon>
        <taxon>Ecdysozoa</taxon>
        <taxon>Nematoda</taxon>
        <taxon>Chromadorea</taxon>
        <taxon>Rhabditida</taxon>
        <taxon>Spirurina</taxon>
        <taxon>Spiruromorpha</taxon>
        <taxon>Filarioidea</taxon>
        <taxon>Onchocercidae</taxon>
        <taxon>Loa</taxon>
    </lineage>
</organism>
<keyword evidence="4" id="KW-1185">Reference proteome</keyword>
<evidence type="ECO:0000256" key="1">
    <source>
        <dbReference type="ARBA" id="ARBA00001335"/>
    </source>
</evidence>
<dbReference type="GeneID" id="9950998"/>
<dbReference type="GO" id="GO:0004177">
    <property type="term" value="F:aminopeptidase activity"/>
    <property type="evidence" value="ECO:0007669"/>
    <property type="project" value="UniProtKB-EC"/>
</dbReference>
<evidence type="ECO:0000313" key="4">
    <source>
        <dbReference type="Proteomes" id="UP000095285"/>
    </source>
</evidence>
<dbReference type="STRING" id="7209.A0A1I7VF83"/>